<feature type="domain" description="Inosine/uridine-preferring nucleoside hydrolase" evidence="4">
    <location>
        <begin position="626"/>
        <end position="920"/>
    </location>
</feature>
<keyword evidence="2" id="KW-0677">Repeat</keyword>
<dbReference type="GO" id="GO:0016799">
    <property type="term" value="F:hydrolase activity, hydrolyzing N-glycosyl compounds"/>
    <property type="evidence" value="ECO:0007669"/>
    <property type="project" value="InterPro"/>
</dbReference>
<dbReference type="Pfam" id="PF13424">
    <property type="entry name" value="TPR_12"/>
    <property type="match status" value="1"/>
</dbReference>
<name>A0A7R9WAR8_9STRA</name>
<dbReference type="Gene3D" id="3.90.245.10">
    <property type="entry name" value="Ribonucleoside hydrolase-like"/>
    <property type="match status" value="1"/>
</dbReference>
<dbReference type="SUPFAM" id="SSF48452">
    <property type="entry name" value="TPR-like"/>
    <property type="match status" value="2"/>
</dbReference>
<evidence type="ECO:0000256" key="1">
    <source>
        <dbReference type="ARBA" id="ARBA00009176"/>
    </source>
</evidence>
<dbReference type="InterPro" id="IPR019734">
    <property type="entry name" value="TPR_rpt"/>
</dbReference>
<evidence type="ECO:0000259" key="4">
    <source>
        <dbReference type="Pfam" id="PF01156"/>
    </source>
</evidence>
<gene>
    <name evidence="5" type="ORF">TDUB1175_LOCUS17747</name>
</gene>
<sequence length="974" mass="110077">MNLPESVAHFKEEAVKVELKPFDRFETMLYLKLLLGIQGEEIEIDEKMLDTVHDRANGCPLYVEYIVTWALERRMIEQDSESKKMILLHDDVSEETAIPRELSNIVLAAFNNLSPTLWDALKIASCIGYSFDAKVYKQLTNAMDLMPKVEELANLYDAFELSIDSNTYKWKHQAVFEAVKSLLIKNQTVQIHGMIAEEYEKEGSTDQGLSLDAGMRRLLARHFLLAEKWEGAFDQYMEAGKQAEDTFNYPEAAKMYEEAIICQGKLSYRPSLSSRLLPTIKLGNCLRELARYEESEAVLTRCLKEVEKERALQISTDTEQMYVLALTVLATLHQNQSKYNQARELYEKALPIARTVEGSSSSLWLANHIAGYAEILRKMGELEASEKLHREALKMREDNSCTELELAVSYTQLGCTLIGLGQAAEAYERHRSALLLRFKYLGFSHGLVSESLNYCAEGLSSLSRSEEGIPLAMHCVAIRKEVFGTAHPAFAHALSILASCFDAVGRQSSAKGLLERCLKICEEAFPKDHANIIPNLMSYGRVLRSMGMYEEGRNIYERAVKVHRINFKQGQKQLQLDTCLKEIRELTEEMEKGPDQRSVFLSESDRVLQHVTDRTVDVDADGTPLIILTDIGRDVDDEYALMLLGALTRKRLVNPLAVVTTLSPSRKRAALSKGSLDALGLLHVPVGIGSAGGVEEGRELEVYESAYRKASASIFEDGMNLMLLSLSSAPDKSVRLLGLASLTDFASLVRNHEDLFVSKVKEVVIMGGLEPLDSHDTLQPDTAYNNKCDMESARYLYERCQELGVPTVTLSRWAVYGCPVSNELFDELCKTDHMVATNLRRVSMTSINELWRKVNLPFPHPGREKLPERCNRKWFCGTFFGKDDIRRDGSASIWDLVTKLFMYDPLAMLCCVDEYRHEFFRWTTKEVNGVIHHFVGVSESNNGVIDPKALCNKLSYLFRFSLRESLQNIEESSN</sequence>
<dbReference type="EMBL" id="HBED01035406">
    <property type="protein sequence ID" value="CAD8319222.1"/>
    <property type="molecule type" value="Transcribed_RNA"/>
</dbReference>
<keyword evidence="3" id="KW-0802">TPR repeat</keyword>
<accession>A0A7R9WAR8</accession>
<evidence type="ECO:0000256" key="2">
    <source>
        <dbReference type="ARBA" id="ARBA00022737"/>
    </source>
</evidence>
<proteinExistence type="inferred from homology"/>
<evidence type="ECO:0000313" key="5">
    <source>
        <dbReference type="EMBL" id="CAD8319222.1"/>
    </source>
</evidence>
<evidence type="ECO:0000256" key="3">
    <source>
        <dbReference type="ARBA" id="ARBA00022803"/>
    </source>
</evidence>
<dbReference type="SUPFAM" id="SSF53590">
    <property type="entry name" value="Nucleoside hydrolase"/>
    <property type="match status" value="1"/>
</dbReference>
<organism evidence="5">
    <name type="scientific">Pseudictyota dubia</name>
    <dbReference type="NCBI Taxonomy" id="2749911"/>
    <lineage>
        <taxon>Eukaryota</taxon>
        <taxon>Sar</taxon>
        <taxon>Stramenopiles</taxon>
        <taxon>Ochrophyta</taxon>
        <taxon>Bacillariophyta</taxon>
        <taxon>Mediophyceae</taxon>
        <taxon>Biddulphiophycidae</taxon>
        <taxon>Eupodiscales</taxon>
        <taxon>Odontellaceae</taxon>
        <taxon>Pseudictyota</taxon>
    </lineage>
</organism>
<dbReference type="PANTHER" id="PTHR45641">
    <property type="entry name" value="TETRATRICOPEPTIDE REPEAT PROTEIN (AFU_ORTHOLOGUE AFUA_6G03870)"/>
    <property type="match status" value="1"/>
</dbReference>
<dbReference type="AlphaFoldDB" id="A0A7R9WAR8"/>
<dbReference type="InterPro" id="IPR001910">
    <property type="entry name" value="Inosine/uridine_hydrolase_dom"/>
</dbReference>
<protein>
    <recommendedName>
        <fullName evidence="4">Inosine/uridine-preferring nucleoside hydrolase domain-containing protein</fullName>
    </recommendedName>
</protein>
<dbReference type="InterPro" id="IPR036452">
    <property type="entry name" value="Ribo_hydro-like"/>
</dbReference>
<dbReference type="Gene3D" id="1.25.40.10">
    <property type="entry name" value="Tetratricopeptide repeat domain"/>
    <property type="match status" value="2"/>
</dbReference>
<comment type="similarity">
    <text evidence="1">Belongs to the IUNH family.</text>
</comment>
<dbReference type="Pfam" id="PF01156">
    <property type="entry name" value="IU_nuc_hydro"/>
    <property type="match status" value="1"/>
</dbReference>
<dbReference type="InterPro" id="IPR011990">
    <property type="entry name" value="TPR-like_helical_dom_sf"/>
</dbReference>
<dbReference type="SMART" id="SM00028">
    <property type="entry name" value="TPR"/>
    <property type="match status" value="7"/>
</dbReference>
<reference evidence="5" key="1">
    <citation type="submission" date="2021-01" db="EMBL/GenBank/DDBJ databases">
        <authorList>
            <person name="Corre E."/>
            <person name="Pelletier E."/>
            <person name="Niang G."/>
            <person name="Scheremetjew M."/>
            <person name="Finn R."/>
            <person name="Kale V."/>
            <person name="Holt S."/>
            <person name="Cochrane G."/>
            <person name="Meng A."/>
            <person name="Brown T."/>
            <person name="Cohen L."/>
        </authorList>
    </citation>
    <scope>NUCLEOTIDE SEQUENCE</scope>
    <source>
        <strain evidence="5">CCMP147</strain>
    </source>
</reference>
<dbReference type="PANTHER" id="PTHR45641:SF19">
    <property type="entry name" value="NEPHROCYSTIN-3"/>
    <property type="match status" value="1"/>
</dbReference>